<dbReference type="EMBL" id="CP157584">
    <property type="protein sequence ID" value="XBO97046.1"/>
    <property type="molecule type" value="Genomic_DNA"/>
</dbReference>
<gene>
    <name evidence="1" type="ORF">ABFG95_19460</name>
</gene>
<proteinExistence type="predicted"/>
<accession>A0AAU7L6V8</accession>
<dbReference type="RefSeq" id="WP_348994848.1">
    <property type="nucleotide sequence ID" value="NZ_CP157584.1"/>
</dbReference>
<reference evidence="1" key="1">
    <citation type="submission" date="2024-05" db="EMBL/GenBank/DDBJ databases">
        <title>Transcriptome analysis of the degradation process of organic nitrogen by two heterotrophic nitrifying and aerobic denitrifying bacteria, Achromobacter sp. HNDS-1 and Enterobacter sp. HNDS-6.</title>
        <authorList>
            <person name="Huang Y."/>
        </authorList>
    </citation>
    <scope>NUCLEOTIDE SEQUENCE</scope>
    <source>
        <strain evidence="1">HNDS-1</strain>
    </source>
</reference>
<protein>
    <recommendedName>
        <fullName evidence="2">Phage protein</fullName>
    </recommendedName>
</protein>
<sequence length="165" mass="19008">MMDINEASTSFAAMLRKQHEALIGEIQRLLRERPFTLDQGVSRETVDAIHFEYDWESFAPVAIPLNTRSGYCGRGLRLALQYPLIPPDVDAALTEAMDNEDDDFGDELREIMTETYLAWFQAAWRDARDANRQVRGFLSVHDTIWRTDLDTGEAFREDAGRVKFF</sequence>
<evidence type="ECO:0000313" key="1">
    <source>
        <dbReference type="EMBL" id="XBO97046.1"/>
    </source>
</evidence>
<evidence type="ECO:0008006" key="2">
    <source>
        <dbReference type="Google" id="ProtNLM"/>
    </source>
</evidence>
<dbReference type="KEGG" id="achh:ABFG95_19460"/>
<name>A0AAU7L6V8_9BURK</name>
<organism evidence="1">
    <name type="scientific">Achromobacter sp. HNDS-1</name>
    <dbReference type="NCBI Taxonomy" id="3151598"/>
    <lineage>
        <taxon>Bacteria</taxon>
        <taxon>Pseudomonadati</taxon>
        <taxon>Pseudomonadota</taxon>
        <taxon>Betaproteobacteria</taxon>
        <taxon>Burkholderiales</taxon>
        <taxon>Alcaligenaceae</taxon>
        <taxon>Achromobacter</taxon>
    </lineage>
</organism>
<dbReference type="AlphaFoldDB" id="A0AAU7L6V8"/>